<keyword evidence="6" id="KW-1185">Reference proteome</keyword>
<name>A0A699ZNM1_HAELA</name>
<dbReference type="SUPFAM" id="SSF53335">
    <property type="entry name" value="S-adenosyl-L-methionine-dependent methyltransferases"/>
    <property type="match status" value="1"/>
</dbReference>
<proteinExistence type="inferred from homology"/>
<gene>
    <name evidence="5" type="ORF">HaLaN_22036</name>
</gene>
<evidence type="ECO:0000256" key="3">
    <source>
        <dbReference type="ARBA" id="ARBA00022679"/>
    </source>
</evidence>
<feature type="non-terminal residue" evidence="5">
    <location>
        <position position="210"/>
    </location>
</feature>
<accession>A0A699ZNM1</accession>
<dbReference type="NCBIfam" id="TIGR00138">
    <property type="entry name" value="rsmG_gidB"/>
    <property type="match status" value="1"/>
</dbReference>
<dbReference type="InterPro" id="IPR003682">
    <property type="entry name" value="rRNA_ssu_MeTfrase_G"/>
</dbReference>
<sequence length="210" mass="22196">MRGLEGPAVWEAEYQSALRAAGLSAAQAGQLDRYLEVLLDTNKTLNLTAVREPSEARARHLADSLALLPALDAHLAHPAAATPQPPSAAHSPDSPGSSPGIGLRVIDVGSGAGLPGLVLAVARPRWRLVLLDSLRKRCDFLRLAADKAGLSNVEVVWARAEDAGRDPQLRETFDLAVARAVAETRVLAELCTPFVKPGGMWLAAKGPDPE</sequence>
<feature type="non-terminal residue" evidence="5">
    <location>
        <position position="1"/>
    </location>
</feature>
<evidence type="ECO:0000256" key="4">
    <source>
        <dbReference type="SAM" id="MobiDB-lite"/>
    </source>
</evidence>
<dbReference type="PANTHER" id="PTHR31760">
    <property type="entry name" value="S-ADENOSYL-L-METHIONINE-DEPENDENT METHYLTRANSFERASES SUPERFAMILY PROTEIN"/>
    <property type="match status" value="1"/>
</dbReference>
<reference evidence="5 6" key="1">
    <citation type="submission" date="2020-02" db="EMBL/GenBank/DDBJ databases">
        <title>Draft genome sequence of Haematococcus lacustris strain NIES-144.</title>
        <authorList>
            <person name="Morimoto D."/>
            <person name="Nakagawa S."/>
            <person name="Yoshida T."/>
            <person name="Sawayama S."/>
        </authorList>
    </citation>
    <scope>NUCLEOTIDE SEQUENCE [LARGE SCALE GENOMIC DNA]</scope>
    <source>
        <strain evidence="5 6">NIES-144</strain>
    </source>
</reference>
<dbReference type="InterPro" id="IPR029063">
    <property type="entry name" value="SAM-dependent_MTases_sf"/>
</dbReference>
<keyword evidence="1" id="KW-0963">Cytoplasm</keyword>
<dbReference type="GO" id="GO:0005829">
    <property type="term" value="C:cytosol"/>
    <property type="evidence" value="ECO:0007669"/>
    <property type="project" value="TreeGrafter"/>
</dbReference>
<dbReference type="GO" id="GO:0070043">
    <property type="term" value="F:rRNA (guanine-N7-)-methyltransferase activity"/>
    <property type="evidence" value="ECO:0007669"/>
    <property type="project" value="TreeGrafter"/>
</dbReference>
<comment type="caution">
    <text evidence="5">The sequence shown here is derived from an EMBL/GenBank/DDBJ whole genome shotgun (WGS) entry which is preliminary data.</text>
</comment>
<organism evidence="5 6">
    <name type="scientific">Haematococcus lacustris</name>
    <name type="common">Green alga</name>
    <name type="synonym">Haematococcus pluvialis</name>
    <dbReference type="NCBI Taxonomy" id="44745"/>
    <lineage>
        <taxon>Eukaryota</taxon>
        <taxon>Viridiplantae</taxon>
        <taxon>Chlorophyta</taxon>
        <taxon>core chlorophytes</taxon>
        <taxon>Chlorophyceae</taxon>
        <taxon>CS clade</taxon>
        <taxon>Chlamydomonadales</taxon>
        <taxon>Haematococcaceae</taxon>
        <taxon>Haematococcus</taxon>
    </lineage>
</organism>
<dbReference type="PANTHER" id="PTHR31760:SF0">
    <property type="entry name" value="S-ADENOSYL-L-METHIONINE-DEPENDENT METHYLTRANSFERASES SUPERFAMILY PROTEIN"/>
    <property type="match status" value="1"/>
</dbReference>
<dbReference type="Gene3D" id="3.40.50.150">
    <property type="entry name" value="Vaccinia Virus protein VP39"/>
    <property type="match status" value="1"/>
</dbReference>
<dbReference type="AlphaFoldDB" id="A0A699ZNM1"/>
<dbReference type="Proteomes" id="UP000485058">
    <property type="component" value="Unassembled WGS sequence"/>
</dbReference>
<feature type="region of interest" description="Disordered" evidence="4">
    <location>
        <begin position="78"/>
        <end position="100"/>
    </location>
</feature>
<dbReference type="EMBL" id="BLLF01002489">
    <property type="protein sequence ID" value="GFH24273.1"/>
    <property type="molecule type" value="Genomic_DNA"/>
</dbReference>
<keyword evidence="2" id="KW-0698">rRNA processing</keyword>
<evidence type="ECO:0000256" key="1">
    <source>
        <dbReference type="ARBA" id="ARBA00022490"/>
    </source>
</evidence>
<dbReference type="PIRSF" id="PIRSF003078">
    <property type="entry name" value="GidB"/>
    <property type="match status" value="1"/>
</dbReference>
<protein>
    <submittedName>
        <fullName evidence="5">Uncharacterized protein</fullName>
    </submittedName>
</protein>
<evidence type="ECO:0000313" key="5">
    <source>
        <dbReference type="EMBL" id="GFH24273.1"/>
    </source>
</evidence>
<evidence type="ECO:0000313" key="6">
    <source>
        <dbReference type="Proteomes" id="UP000485058"/>
    </source>
</evidence>
<evidence type="ECO:0000256" key="2">
    <source>
        <dbReference type="ARBA" id="ARBA00022552"/>
    </source>
</evidence>
<keyword evidence="3" id="KW-0808">Transferase</keyword>
<dbReference type="HAMAP" id="MF_00074">
    <property type="entry name" value="16SrRNA_methyltr_G"/>
    <property type="match status" value="1"/>
</dbReference>
<dbReference type="Pfam" id="PF02527">
    <property type="entry name" value="GidB"/>
    <property type="match status" value="2"/>
</dbReference>
<dbReference type="CDD" id="cd02440">
    <property type="entry name" value="AdoMet_MTases"/>
    <property type="match status" value="1"/>
</dbReference>